<organism evidence="1 2">
    <name type="scientific">Anisodus acutangulus</name>
    <dbReference type="NCBI Taxonomy" id="402998"/>
    <lineage>
        <taxon>Eukaryota</taxon>
        <taxon>Viridiplantae</taxon>
        <taxon>Streptophyta</taxon>
        <taxon>Embryophyta</taxon>
        <taxon>Tracheophyta</taxon>
        <taxon>Spermatophyta</taxon>
        <taxon>Magnoliopsida</taxon>
        <taxon>eudicotyledons</taxon>
        <taxon>Gunneridae</taxon>
        <taxon>Pentapetalae</taxon>
        <taxon>asterids</taxon>
        <taxon>lamiids</taxon>
        <taxon>Solanales</taxon>
        <taxon>Solanaceae</taxon>
        <taxon>Solanoideae</taxon>
        <taxon>Hyoscyameae</taxon>
        <taxon>Anisodus</taxon>
    </lineage>
</organism>
<sequence length="68" mass="7710">MGKSFSDGAVIRGCFFHLADNTKKTNYYKDLRGLLGFLLLSKIFGSKGNIFGIQLYKILSWKSEVMKN</sequence>
<proteinExistence type="predicted"/>
<evidence type="ECO:0000313" key="2">
    <source>
        <dbReference type="Proteomes" id="UP001152561"/>
    </source>
</evidence>
<gene>
    <name evidence="1" type="ORF">K7X08_001827</name>
</gene>
<dbReference type="AlphaFoldDB" id="A0A9Q1R6R6"/>
<accession>A0A9Q1R6R6</accession>
<name>A0A9Q1R6R6_9SOLA</name>
<dbReference type="EMBL" id="JAJAGQ010000015">
    <property type="protein sequence ID" value="KAJ8541011.1"/>
    <property type="molecule type" value="Genomic_DNA"/>
</dbReference>
<dbReference type="Proteomes" id="UP001152561">
    <property type="component" value="Unassembled WGS sequence"/>
</dbReference>
<reference evidence="2" key="1">
    <citation type="journal article" date="2023" name="Proc. Natl. Acad. Sci. U.S.A.">
        <title>Genomic and structural basis for evolution of tropane alkaloid biosynthesis.</title>
        <authorList>
            <person name="Wanga Y.-J."/>
            <person name="Taina T."/>
            <person name="Yua J.-Y."/>
            <person name="Lia J."/>
            <person name="Xua B."/>
            <person name="Chenc J."/>
            <person name="D'Auriad J.C."/>
            <person name="Huanga J.-P."/>
            <person name="Huanga S.-X."/>
        </authorList>
    </citation>
    <scope>NUCLEOTIDE SEQUENCE [LARGE SCALE GENOMIC DNA]</scope>
    <source>
        <strain evidence="2">cv. KIB-2019</strain>
    </source>
</reference>
<keyword evidence="2" id="KW-1185">Reference proteome</keyword>
<comment type="caution">
    <text evidence="1">The sequence shown here is derived from an EMBL/GenBank/DDBJ whole genome shotgun (WGS) entry which is preliminary data.</text>
</comment>
<evidence type="ECO:0000313" key="1">
    <source>
        <dbReference type="EMBL" id="KAJ8541011.1"/>
    </source>
</evidence>
<protein>
    <submittedName>
        <fullName evidence="1">Uncharacterized protein</fullName>
    </submittedName>
</protein>